<dbReference type="Proteomes" id="UP000245207">
    <property type="component" value="Unassembled WGS sequence"/>
</dbReference>
<dbReference type="Gene3D" id="3.40.50.300">
    <property type="entry name" value="P-loop containing nucleotide triphosphate hydrolases"/>
    <property type="match status" value="1"/>
</dbReference>
<keyword evidence="1" id="KW-0547">Nucleotide-binding</keyword>
<dbReference type="EMBL" id="PKPP01009109">
    <property type="protein sequence ID" value="PWA49034.1"/>
    <property type="molecule type" value="Genomic_DNA"/>
</dbReference>
<protein>
    <submittedName>
        <fullName evidence="1">Clp protease, ATP-binding subunit ClpX</fullName>
    </submittedName>
</protein>
<evidence type="ECO:0000313" key="2">
    <source>
        <dbReference type="Proteomes" id="UP000245207"/>
    </source>
</evidence>
<accession>A0A2U1LJ63</accession>
<organism evidence="1 2">
    <name type="scientific">Artemisia annua</name>
    <name type="common">Sweet wormwood</name>
    <dbReference type="NCBI Taxonomy" id="35608"/>
    <lineage>
        <taxon>Eukaryota</taxon>
        <taxon>Viridiplantae</taxon>
        <taxon>Streptophyta</taxon>
        <taxon>Embryophyta</taxon>
        <taxon>Tracheophyta</taxon>
        <taxon>Spermatophyta</taxon>
        <taxon>Magnoliopsida</taxon>
        <taxon>eudicotyledons</taxon>
        <taxon>Gunneridae</taxon>
        <taxon>Pentapetalae</taxon>
        <taxon>asterids</taxon>
        <taxon>campanulids</taxon>
        <taxon>Asterales</taxon>
        <taxon>Asteraceae</taxon>
        <taxon>Asteroideae</taxon>
        <taxon>Anthemideae</taxon>
        <taxon>Artemisiinae</taxon>
        <taxon>Artemisia</taxon>
    </lineage>
</organism>
<sequence>MFGGSVGGDPPEVWQPTGDGVMIVPLPGWVNRIRIGLVRVQGMGIGAKSLNIRRVASGEAVNQALQKMLEGTVVNVPEKGENVQVNTPCLSAG</sequence>
<gene>
    <name evidence="1" type="ORF">CTI12_AA486190</name>
</gene>
<keyword evidence="1" id="KW-0645">Protease</keyword>
<evidence type="ECO:0000313" key="1">
    <source>
        <dbReference type="EMBL" id="PWA49034.1"/>
    </source>
</evidence>
<comment type="caution">
    <text evidence="1">The sequence shown here is derived from an EMBL/GenBank/DDBJ whole genome shotgun (WGS) entry which is preliminary data.</text>
</comment>
<dbReference type="InterPro" id="IPR027417">
    <property type="entry name" value="P-loop_NTPase"/>
</dbReference>
<dbReference type="GO" id="GO:0006508">
    <property type="term" value="P:proteolysis"/>
    <property type="evidence" value="ECO:0007669"/>
    <property type="project" value="UniProtKB-KW"/>
</dbReference>
<dbReference type="STRING" id="35608.A0A2U1LJ63"/>
<dbReference type="GO" id="GO:0008233">
    <property type="term" value="F:peptidase activity"/>
    <property type="evidence" value="ECO:0007669"/>
    <property type="project" value="UniProtKB-KW"/>
</dbReference>
<name>A0A2U1LJ63_ARTAN</name>
<keyword evidence="1" id="KW-0378">Hydrolase</keyword>
<dbReference type="GO" id="GO:0005524">
    <property type="term" value="F:ATP binding"/>
    <property type="evidence" value="ECO:0007669"/>
    <property type="project" value="UniProtKB-KW"/>
</dbReference>
<reference evidence="1 2" key="1">
    <citation type="journal article" date="2018" name="Mol. Plant">
        <title>The genome of Artemisia annua provides insight into the evolution of Asteraceae family and artemisinin biosynthesis.</title>
        <authorList>
            <person name="Shen Q."/>
            <person name="Zhang L."/>
            <person name="Liao Z."/>
            <person name="Wang S."/>
            <person name="Yan T."/>
            <person name="Shi P."/>
            <person name="Liu M."/>
            <person name="Fu X."/>
            <person name="Pan Q."/>
            <person name="Wang Y."/>
            <person name="Lv Z."/>
            <person name="Lu X."/>
            <person name="Zhang F."/>
            <person name="Jiang W."/>
            <person name="Ma Y."/>
            <person name="Chen M."/>
            <person name="Hao X."/>
            <person name="Li L."/>
            <person name="Tang Y."/>
            <person name="Lv G."/>
            <person name="Zhou Y."/>
            <person name="Sun X."/>
            <person name="Brodelius P.E."/>
            <person name="Rose J.K.C."/>
            <person name="Tang K."/>
        </authorList>
    </citation>
    <scope>NUCLEOTIDE SEQUENCE [LARGE SCALE GENOMIC DNA]</scope>
    <source>
        <strain evidence="2">cv. Huhao1</strain>
        <tissue evidence="1">Leaf</tissue>
    </source>
</reference>
<dbReference type="OrthoDB" id="1721884at2759"/>
<dbReference type="AlphaFoldDB" id="A0A2U1LJ63"/>
<keyword evidence="2" id="KW-1185">Reference proteome</keyword>
<proteinExistence type="predicted"/>
<keyword evidence="1" id="KW-0067">ATP-binding</keyword>